<sequence length="409" mass="43899">MTFWILIFALAAAVAALLVASLLRRRRVELERADYDIAVYREQLVSVEQDVARGVLAPDAAERARIEISRRILDADRRRSGAPSGQAPAWLNRVMAAAVTAVVLGGSIGLYWVGGVPGYGDLPLKQRLADSAELRQTRPSQAAAEAQAAEFRAEAPTPSDEYLDLIERLRTTVAERPNDPRGLELLARNEAALGNFVDAYQTQQKLLDVLGSRADGAAFADLADMMVLAAGGYVSPEAEAVLGQALARDPNNGPARYYVGLMQAQNGRPDIAFDIWRNLLEGSSPDAAWVPAIREQIVDVATRAGRRYQLPPADTGLRGPDAADMAAAADMSAEERMDMVRGMVANLSDRLANEGGSPAEWARLIGALTVLGDTDRAKAIWTEAQEVFADLPDGLAEVNAAATRAGLDQ</sequence>
<dbReference type="AlphaFoldDB" id="A0A4R6ARI7"/>
<keyword evidence="2" id="KW-1133">Transmembrane helix</keyword>
<dbReference type="NCBIfam" id="TIGR03142">
    <property type="entry name" value="cytochro_ccmI"/>
    <property type="match status" value="1"/>
</dbReference>
<keyword evidence="4" id="KW-1185">Reference proteome</keyword>
<dbReference type="OrthoDB" id="9815847at2"/>
<dbReference type="Gene3D" id="1.25.40.10">
    <property type="entry name" value="Tetratricopeptide repeat domain"/>
    <property type="match status" value="1"/>
</dbReference>
<comment type="caution">
    <text evidence="3">The sequence shown here is derived from an EMBL/GenBank/DDBJ whole genome shotgun (WGS) entry which is preliminary data.</text>
</comment>
<dbReference type="EMBL" id="SMZO01000074">
    <property type="protein sequence ID" value="TDL84363.1"/>
    <property type="molecule type" value="Genomic_DNA"/>
</dbReference>
<dbReference type="RefSeq" id="WP_133344367.1">
    <property type="nucleotide sequence ID" value="NZ_SMZO01000074.1"/>
</dbReference>
<feature type="transmembrane region" description="Helical" evidence="2">
    <location>
        <begin position="94"/>
        <end position="114"/>
    </location>
</feature>
<dbReference type="GO" id="GO:0017004">
    <property type="term" value="P:cytochrome complex assembly"/>
    <property type="evidence" value="ECO:0007669"/>
    <property type="project" value="UniProtKB-KW"/>
</dbReference>
<feature type="transmembrane region" description="Helical" evidence="2">
    <location>
        <begin position="6"/>
        <end position="23"/>
    </location>
</feature>
<gene>
    <name evidence="3" type="primary">ccmI</name>
    <name evidence="3" type="ORF">E2L05_18635</name>
</gene>
<keyword evidence="2" id="KW-0472">Membrane</keyword>
<dbReference type="InterPro" id="IPR017560">
    <property type="entry name" value="Cyt_c_biogenesis_CcmI"/>
</dbReference>
<evidence type="ECO:0000313" key="4">
    <source>
        <dbReference type="Proteomes" id="UP000294562"/>
    </source>
</evidence>
<dbReference type="SUPFAM" id="SSF48452">
    <property type="entry name" value="TPR-like"/>
    <property type="match status" value="1"/>
</dbReference>
<keyword evidence="1" id="KW-0201">Cytochrome c-type biogenesis</keyword>
<name>A0A4R6ARI7_9RHOB</name>
<dbReference type="Proteomes" id="UP000294562">
    <property type="component" value="Unassembled WGS sequence"/>
</dbReference>
<proteinExistence type="predicted"/>
<protein>
    <submittedName>
        <fullName evidence="3">C-type cytochrome biogenesis protein CcmI</fullName>
    </submittedName>
</protein>
<accession>A0A4R6ARI7</accession>
<reference evidence="3 4" key="1">
    <citation type="submission" date="2019-03" db="EMBL/GenBank/DDBJ databases">
        <title>Rhodobacteraceae bacterium SM1902, a new member of the family Rhodobacteraceae isolated from Yantai.</title>
        <authorList>
            <person name="Sun Y."/>
        </authorList>
    </citation>
    <scope>NUCLEOTIDE SEQUENCE [LARGE SCALE GENOMIC DNA]</scope>
    <source>
        <strain evidence="3 4">SM1902</strain>
    </source>
</reference>
<evidence type="ECO:0000313" key="3">
    <source>
        <dbReference type="EMBL" id="TDL84363.1"/>
    </source>
</evidence>
<evidence type="ECO:0000256" key="1">
    <source>
        <dbReference type="ARBA" id="ARBA00022748"/>
    </source>
</evidence>
<organism evidence="3 4">
    <name type="scientific">Meridianimarinicoccus aquatilis</name>
    <dbReference type="NCBI Taxonomy" id="2552766"/>
    <lineage>
        <taxon>Bacteria</taxon>
        <taxon>Pseudomonadati</taxon>
        <taxon>Pseudomonadota</taxon>
        <taxon>Alphaproteobacteria</taxon>
        <taxon>Rhodobacterales</taxon>
        <taxon>Paracoccaceae</taxon>
        <taxon>Meridianimarinicoccus</taxon>
    </lineage>
</organism>
<dbReference type="InterPro" id="IPR011990">
    <property type="entry name" value="TPR-like_helical_dom_sf"/>
</dbReference>
<keyword evidence="2" id="KW-0812">Transmembrane</keyword>
<evidence type="ECO:0000256" key="2">
    <source>
        <dbReference type="SAM" id="Phobius"/>
    </source>
</evidence>